<dbReference type="Pfam" id="PF14281">
    <property type="entry name" value="PDDEXK_4"/>
    <property type="match status" value="1"/>
</dbReference>
<dbReference type="RefSeq" id="WP_173533819.1">
    <property type="nucleotide sequence ID" value="NZ_CP054143.1"/>
</dbReference>
<evidence type="ECO:0000313" key="1">
    <source>
        <dbReference type="EMBL" id="QKJ67316.1"/>
    </source>
</evidence>
<dbReference type="KEGG" id="dee:HQN60_11745"/>
<accession>A0A6M8SUU1</accession>
<dbReference type="AlphaFoldDB" id="A0A6M8SUU1"/>
<gene>
    <name evidence="1" type="ORF">HQN60_11745</name>
</gene>
<dbReference type="InterPro" id="IPR029470">
    <property type="entry name" value="PDDEXK_4"/>
</dbReference>
<protein>
    <submittedName>
        <fullName evidence="1">PD-(D/E)XK nuclease family protein</fullName>
    </submittedName>
</protein>
<name>A0A6M8SUU1_9NEIS</name>
<keyword evidence="2" id="KW-1185">Reference proteome</keyword>
<proteinExistence type="predicted"/>
<dbReference type="Proteomes" id="UP000504844">
    <property type="component" value="Chromosome"/>
</dbReference>
<reference evidence="1 2" key="1">
    <citation type="submission" date="2020-05" db="EMBL/GenBank/DDBJ databases">
        <title>Complete genome sequence of Deefgea sp. D17.</title>
        <authorList>
            <person name="Bae J.-W."/>
            <person name="Han J.E."/>
        </authorList>
    </citation>
    <scope>NUCLEOTIDE SEQUENCE [LARGE SCALE GENOMIC DNA]</scope>
    <source>
        <strain evidence="1 2">D17</strain>
    </source>
</reference>
<dbReference type="EMBL" id="CP054143">
    <property type="protein sequence ID" value="QKJ67316.1"/>
    <property type="molecule type" value="Genomic_DNA"/>
</dbReference>
<sequence length="394" mass="44759">MQNLIELIKGVQGLPATVMQEPNFFSIGGTGYFENPTSDLLAIFMGGQGGTPTWLAKALVYCLVDQGHFSQDAFDLCEWNELFVEREVSINDELTDTYKRLDLLVTGAAFVLGIEHKVYASAAANPFDVYDQLLQSRSEGKTIIKCVLRPSKYAADIRGDWPVVSYDELIVKAKLFYGSDIAFTPISKWQFFYTEFLQHLYGLAHPENENPMDKQSFDFVIQHFITLRKGRNLLDDFEKQLLHQGSATVSKVLQELGVETNIVTRSHTWGEAKALRFRPECWGGESDVVLAFYGNEDDAEQPINFYIRAYIKKGSEKVDFDTISKELSHRTAKKLDLWEDDKNVESNHCWQERDGKYLCFGAYAKDRTLEGTLQALASLTKWLQLNAYSTVELA</sequence>
<evidence type="ECO:0000313" key="2">
    <source>
        <dbReference type="Proteomes" id="UP000504844"/>
    </source>
</evidence>
<organism evidence="1 2">
    <name type="scientific">Deefgea piscis</name>
    <dbReference type="NCBI Taxonomy" id="2739061"/>
    <lineage>
        <taxon>Bacteria</taxon>
        <taxon>Pseudomonadati</taxon>
        <taxon>Pseudomonadota</taxon>
        <taxon>Betaproteobacteria</taxon>
        <taxon>Neisseriales</taxon>
        <taxon>Chitinibacteraceae</taxon>
        <taxon>Deefgea</taxon>
    </lineage>
</organism>